<name>A0A9P6C9E8_9AGAR</name>
<evidence type="ECO:0000313" key="2">
    <source>
        <dbReference type="Proteomes" id="UP000807353"/>
    </source>
</evidence>
<keyword evidence="2" id="KW-1185">Reference proteome</keyword>
<dbReference type="AlphaFoldDB" id="A0A9P6C9E8"/>
<reference evidence="1" key="1">
    <citation type="submission" date="2020-11" db="EMBL/GenBank/DDBJ databases">
        <authorList>
            <consortium name="DOE Joint Genome Institute"/>
            <person name="Ahrendt S."/>
            <person name="Riley R."/>
            <person name="Andreopoulos W."/>
            <person name="Labutti K."/>
            <person name="Pangilinan J."/>
            <person name="Ruiz-Duenas F.J."/>
            <person name="Barrasa J.M."/>
            <person name="Sanchez-Garcia M."/>
            <person name="Camarero S."/>
            <person name="Miyauchi S."/>
            <person name="Serrano A."/>
            <person name="Linde D."/>
            <person name="Babiker R."/>
            <person name="Drula E."/>
            <person name="Ayuso-Fernandez I."/>
            <person name="Pacheco R."/>
            <person name="Padilla G."/>
            <person name="Ferreira P."/>
            <person name="Barriuso J."/>
            <person name="Kellner H."/>
            <person name="Castanera R."/>
            <person name="Alfaro M."/>
            <person name="Ramirez L."/>
            <person name="Pisabarro A.G."/>
            <person name="Kuo A."/>
            <person name="Tritt A."/>
            <person name="Lipzen A."/>
            <person name="He G."/>
            <person name="Yan M."/>
            <person name="Ng V."/>
            <person name="Cullen D."/>
            <person name="Martin F."/>
            <person name="Rosso M.-N."/>
            <person name="Henrissat B."/>
            <person name="Hibbett D."/>
            <person name="Martinez A.T."/>
            <person name="Grigoriev I.V."/>
        </authorList>
    </citation>
    <scope>NUCLEOTIDE SEQUENCE</scope>
    <source>
        <strain evidence="1">CBS 247.69</strain>
    </source>
</reference>
<organism evidence="1 2">
    <name type="scientific">Collybia nuda</name>
    <dbReference type="NCBI Taxonomy" id="64659"/>
    <lineage>
        <taxon>Eukaryota</taxon>
        <taxon>Fungi</taxon>
        <taxon>Dikarya</taxon>
        <taxon>Basidiomycota</taxon>
        <taxon>Agaricomycotina</taxon>
        <taxon>Agaricomycetes</taxon>
        <taxon>Agaricomycetidae</taxon>
        <taxon>Agaricales</taxon>
        <taxon>Tricholomatineae</taxon>
        <taxon>Clitocybaceae</taxon>
        <taxon>Collybia</taxon>
    </lineage>
</organism>
<dbReference type="Proteomes" id="UP000807353">
    <property type="component" value="Unassembled WGS sequence"/>
</dbReference>
<dbReference type="EMBL" id="MU150387">
    <property type="protein sequence ID" value="KAF9457087.1"/>
    <property type="molecule type" value="Genomic_DNA"/>
</dbReference>
<protein>
    <submittedName>
        <fullName evidence="1">Uncharacterized protein</fullName>
    </submittedName>
</protein>
<gene>
    <name evidence="1" type="ORF">BDZ94DRAFT_1176333</name>
</gene>
<sequence length="128" mass="14221">KKVICTSIMMQSTNQQCNALQSAIGLFLHASGKPETVWEMLSHIGVSISLDTINHTITNLSKESIDNMRTLGCTFLTSYAYDNLDTSLKHLVPTIEQPKKSLVHLTMGMMLRLNHGVTLEDLNCSDEL</sequence>
<proteinExistence type="predicted"/>
<feature type="non-terminal residue" evidence="1">
    <location>
        <position position="1"/>
    </location>
</feature>
<evidence type="ECO:0000313" key="1">
    <source>
        <dbReference type="EMBL" id="KAF9457087.1"/>
    </source>
</evidence>
<accession>A0A9P6C9E8</accession>
<dbReference type="OrthoDB" id="4743193at2759"/>
<comment type="caution">
    <text evidence="1">The sequence shown here is derived from an EMBL/GenBank/DDBJ whole genome shotgun (WGS) entry which is preliminary data.</text>
</comment>